<reference evidence="1 2" key="1">
    <citation type="submission" date="2024-10" db="EMBL/GenBank/DDBJ databases">
        <title>The Natural Products Discovery Center: Release of the First 8490 Sequenced Strains for Exploring Actinobacteria Biosynthetic Diversity.</title>
        <authorList>
            <person name="Kalkreuter E."/>
            <person name="Kautsar S.A."/>
            <person name="Yang D."/>
            <person name="Bader C.D."/>
            <person name="Teijaro C.N."/>
            <person name="Fluegel L."/>
            <person name="Davis C.M."/>
            <person name="Simpson J.R."/>
            <person name="Lauterbach L."/>
            <person name="Steele A.D."/>
            <person name="Gui C."/>
            <person name="Meng S."/>
            <person name="Li G."/>
            <person name="Viehrig K."/>
            <person name="Ye F."/>
            <person name="Su P."/>
            <person name="Kiefer A.F."/>
            <person name="Nichols A."/>
            <person name="Cepeda A.J."/>
            <person name="Yan W."/>
            <person name="Fan B."/>
            <person name="Jiang Y."/>
            <person name="Adhikari A."/>
            <person name="Zheng C.-J."/>
            <person name="Schuster L."/>
            <person name="Cowan T.M."/>
            <person name="Smanski M.J."/>
            <person name="Chevrette M.G."/>
            <person name="De Carvalho L.P.S."/>
            <person name="Shen B."/>
        </authorList>
    </citation>
    <scope>NUCLEOTIDE SEQUENCE [LARGE SCALE GENOMIC DNA]</scope>
    <source>
        <strain evidence="1 2">NPDC002173</strain>
    </source>
</reference>
<accession>A0ABW6SHP0</accession>
<keyword evidence="2" id="KW-1185">Reference proteome</keyword>
<evidence type="ECO:0000313" key="1">
    <source>
        <dbReference type="EMBL" id="MFF3664471.1"/>
    </source>
</evidence>
<dbReference type="Proteomes" id="UP001602013">
    <property type="component" value="Unassembled WGS sequence"/>
</dbReference>
<dbReference type="RefSeq" id="WP_387408566.1">
    <property type="nucleotide sequence ID" value="NZ_JBIASD010000001.1"/>
</dbReference>
<gene>
    <name evidence="1" type="ORF">ACFYXI_02670</name>
</gene>
<evidence type="ECO:0000313" key="2">
    <source>
        <dbReference type="Proteomes" id="UP001602013"/>
    </source>
</evidence>
<dbReference type="EMBL" id="JBIASD010000001">
    <property type="protein sequence ID" value="MFF3664471.1"/>
    <property type="molecule type" value="Genomic_DNA"/>
</dbReference>
<organism evidence="1 2">
    <name type="scientific">Microtetraspora malaysiensis</name>
    <dbReference type="NCBI Taxonomy" id="161358"/>
    <lineage>
        <taxon>Bacteria</taxon>
        <taxon>Bacillati</taxon>
        <taxon>Actinomycetota</taxon>
        <taxon>Actinomycetes</taxon>
        <taxon>Streptosporangiales</taxon>
        <taxon>Streptosporangiaceae</taxon>
        <taxon>Microtetraspora</taxon>
    </lineage>
</organism>
<comment type="caution">
    <text evidence="1">The sequence shown here is derived from an EMBL/GenBank/DDBJ whole genome shotgun (WGS) entry which is preliminary data.</text>
</comment>
<name>A0ABW6SHP0_9ACTN</name>
<protein>
    <recommendedName>
        <fullName evidence="3">DUF3800 domain-containing protein</fullName>
    </recommendedName>
</protein>
<sequence>MSRLAAFLDEADVEPSKGRAGVYVIAAAVVEMERSMVLRSFLRSLVRPEDAEPKHDFARLHVARIKDKRRKGEIIATLGMLRHVTFVVGCAKGYRRTVDREPVRRAVMTDMLPWLAKSGVESTLIELRDTKSLQVADTRTVAALRTADLLSPQMAVRQGLPSEEPLLWIADACAAAWRRSMAEGKTNWSQWYEPHTALIDVPFTGRTGG</sequence>
<proteinExistence type="predicted"/>
<evidence type="ECO:0008006" key="3">
    <source>
        <dbReference type="Google" id="ProtNLM"/>
    </source>
</evidence>